<evidence type="ECO:0000256" key="3">
    <source>
        <dbReference type="SAM" id="MobiDB-lite"/>
    </source>
</evidence>
<evidence type="ECO:0000313" key="6">
    <source>
        <dbReference type="Proteomes" id="UP000220353"/>
    </source>
</evidence>
<evidence type="ECO:0000256" key="2">
    <source>
        <dbReference type="ARBA" id="ARBA00007637"/>
    </source>
</evidence>
<feature type="region of interest" description="Disordered" evidence="3">
    <location>
        <begin position="314"/>
        <end position="333"/>
    </location>
</feature>
<organism evidence="5 6">
    <name type="scientific">Rhizobium fredii</name>
    <name type="common">Sinorhizobium fredii</name>
    <dbReference type="NCBI Taxonomy" id="380"/>
    <lineage>
        <taxon>Bacteria</taxon>
        <taxon>Pseudomonadati</taxon>
        <taxon>Pseudomonadota</taxon>
        <taxon>Alphaproteobacteria</taxon>
        <taxon>Hyphomicrobiales</taxon>
        <taxon>Rhizobiaceae</taxon>
        <taxon>Sinorhizobium/Ensifer group</taxon>
        <taxon>Sinorhizobium</taxon>
    </lineage>
</organism>
<name>A0A2A6LVZ2_RHIFR</name>
<reference evidence="5 6" key="1">
    <citation type="submission" date="2017-09" db="EMBL/GenBank/DDBJ databases">
        <title>Comparative genomics of rhizobia isolated from Phaseolus vulgaris in China.</title>
        <authorList>
            <person name="Tong W."/>
        </authorList>
    </citation>
    <scope>NUCLEOTIDE SEQUENCE [LARGE SCALE GENOMIC DNA]</scope>
    <source>
        <strain evidence="5 6">PCH1</strain>
    </source>
</reference>
<dbReference type="InterPro" id="IPR036291">
    <property type="entry name" value="NAD(P)-bd_dom_sf"/>
</dbReference>
<dbReference type="InterPro" id="IPR001509">
    <property type="entry name" value="Epimerase_deHydtase"/>
</dbReference>
<dbReference type="PANTHER" id="PTHR43000">
    <property type="entry name" value="DTDP-D-GLUCOSE 4,6-DEHYDRATASE-RELATED"/>
    <property type="match status" value="1"/>
</dbReference>
<dbReference type="AlphaFoldDB" id="A0A2A6LVZ2"/>
<protein>
    <submittedName>
        <fullName evidence="5">NAD(P)-dependent oxidoreductase</fullName>
    </submittedName>
</protein>
<dbReference type="RefSeq" id="WP_042775290.1">
    <property type="nucleotide sequence ID" value="NZ_NWTC01000011.1"/>
</dbReference>
<dbReference type="Gene3D" id="3.40.50.720">
    <property type="entry name" value="NAD(P)-binding Rossmann-like Domain"/>
    <property type="match status" value="1"/>
</dbReference>
<gene>
    <name evidence="5" type="ORF">CO661_15795</name>
</gene>
<dbReference type="EMBL" id="NWTC01000011">
    <property type="protein sequence ID" value="PDT46721.1"/>
    <property type="molecule type" value="Genomic_DNA"/>
</dbReference>
<proteinExistence type="inferred from homology"/>
<evidence type="ECO:0000313" key="5">
    <source>
        <dbReference type="EMBL" id="PDT46721.1"/>
    </source>
</evidence>
<dbReference type="Pfam" id="PF01370">
    <property type="entry name" value="Epimerase"/>
    <property type="match status" value="1"/>
</dbReference>
<dbReference type="Proteomes" id="UP000220353">
    <property type="component" value="Unassembled WGS sequence"/>
</dbReference>
<comment type="pathway">
    <text evidence="1">Bacterial outer membrane biogenesis; LPS O-antigen biosynthesis.</text>
</comment>
<feature type="domain" description="NAD-dependent epimerase/dehydratase" evidence="4">
    <location>
        <begin position="4"/>
        <end position="239"/>
    </location>
</feature>
<sequence length="333" mass="36025">MARILITGGAGFVGSHLARACLSAGHQVHLIIRPGSDDTRIENLRGRVIRHNFDLQSETALKHCLSDAEPECIFHLAARPRRPEIPDLSDAKDGMREQVQVLIGLLSAAATVPRPPKILIRTGSLAEYGSAQAPFQEETRETPVNAYGAELVAATHLVVALQRRLPFPVVTARLALVYGAFQSTAYLLPWLITRCLAGEISIVRHPEDRRDLIYIDDAVGGLLRLAAAQMPGGTIINIGTGFAPTMRDVARLIIAETGADPSLVQYGPADGSSGIPDFRAVTALARTLLGWSASTPLAEGLVQTVAWYREHPHLQEPHHQLPATSRRERTGAP</sequence>
<comment type="caution">
    <text evidence="5">The sequence shown here is derived from an EMBL/GenBank/DDBJ whole genome shotgun (WGS) entry which is preliminary data.</text>
</comment>
<evidence type="ECO:0000256" key="1">
    <source>
        <dbReference type="ARBA" id="ARBA00005125"/>
    </source>
</evidence>
<comment type="similarity">
    <text evidence="2">Belongs to the NAD(P)-dependent epimerase/dehydratase family.</text>
</comment>
<dbReference type="SUPFAM" id="SSF51735">
    <property type="entry name" value="NAD(P)-binding Rossmann-fold domains"/>
    <property type="match status" value="1"/>
</dbReference>
<evidence type="ECO:0000259" key="4">
    <source>
        <dbReference type="Pfam" id="PF01370"/>
    </source>
</evidence>
<accession>A0A2A6LVZ2</accession>